<dbReference type="Pfam" id="PF02566">
    <property type="entry name" value="OsmC"/>
    <property type="match status" value="1"/>
</dbReference>
<dbReference type="Proteomes" id="UP000028933">
    <property type="component" value="Chromosome"/>
</dbReference>
<reference evidence="1" key="1">
    <citation type="journal article" date="2013" name="Lancet">
        <title>First case of E anophelis outbreak in an intensive-care unit.</title>
        <authorList>
            <person name="Teo J."/>
            <person name="Tan S.Y."/>
            <person name="Tay M."/>
            <person name="Ding Y."/>
            <person name="Kjelleberg S."/>
            <person name="Givskov M."/>
            <person name="Lin R.T."/>
            <person name="Yang L."/>
        </authorList>
    </citation>
    <scope>NUCLEOTIDE SEQUENCE [LARGE SCALE GENOMIC DNA]</scope>
    <source>
        <strain evidence="1">NUHP1</strain>
    </source>
</reference>
<name>A0A077E8M1_9FLAO</name>
<dbReference type="InterPro" id="IPR036102">
    <property type="entry name" value="OsmC/Ohrsf"/>
</dbReference>
<sequence>MTSAIKYIGQLRCESQHLQSGSIIITDAPTDNHGQGAAFSPTDLCATSLGQCMLTTIAILGKGKNIDIEGATCDITKVMNPAPRKIAEIICDLKFPTNYSDEEKQFIEQTALNCPVALSLHPDVKKTVSFTYG</sequence>
<protein>
    <submittedName>
        <fullName evidence="1">Putative stress-induced protein OsmC</fullName>
    </submittedName>
</protein>
<dbReference type="EMBL" id="CP007547">
    <property type="protein sequence ID" value="AIL43911.1"/>
    <property type="molecule type" value="Genomic_DNA"/>
</dbReference>
<dbReference type="HOGENOM" id="CLU_100275_5_0_10"/>
<organism evidence="1 2">
    <name type="scientific">Elizabethkingia anophelis NUHP1</name>
    <dbReference type="NCBI Taxonomy" id="1338011"/>
    <lineage>
        <taxon>Bacteria</taxon>
        <taxon>Pseudomonadati</taxon>
        <taxon>Bacteroidota</taxon>
        <taxon>Flavobacteriia</taxon>
        <taxon>Flavobacteriales</taxon>
        <taxon>Weeksellaceae</taxon>
        <taxon>Elizabethkingia</taxon>
    </lineage>
</organism>
<dbReference type="AlphaFoldDB" id="A0A077E8M1"/>
<evidence type="ECO:0000313" key="2">
    <source>
        <dbReference type="Proteomes" id="UP000028933"/>
    </source>
</evidence>
<dbReference type="InterPro" id="IPR003718">
    <property type="entry name" value="OsmC/Ohr_fam"/>
</dbReference>
<dbReference type="PANTHER" id="PTHR39624:SF2">
    <property type="entry name" value="OSMC-LIKE PROTEIN"/>
    <property type="match status" value="1"/>
</dbReference>
<dbReference type="eggNOG" id="COG1765">
    <property type="taxonomic scope" value="Bacteria"/>
</dbReference>
<reference evidence="1" key="2">
    <citation type="journal article" date="2015" name="Genome Biol. Evol.">
        <title>Complete Genome Sequence and Transcriptomic Analysis of the Novel Pathogen Elizabethkingia anophelis in Response to Oxidative Stress.</title>
        <authorList>
            <person name="Li Y."/>
            <person name="Liu Y."/>
            <person name="Chew S.C."/>
            <person name="Tay M."/>
            <person name="Salido M.M."/>
            <person name="Teo J."/>
            <person name="Lauro F.M."/>
            <person name="Givskov M."/>
            <person name="Yang L."/>
        </authorList>
    </citation>
    <scope>NUCLEOTIDE SEQUENCE</scope>
    <source>
        <strain evidence="1">NUHP1</strain>
    </source>
</reference>
<dbReference type="SUPFAM" id="SSF82784">
    <property type="entry name" value="OsmC-like"/>
    <property type="match status" value="1"/>
</dbReference>
<dbReference type="RefSeq" id="WP_024565399.1">
    <property type="nucleotide sequence ID" value="NZ_CP007547.1"/>
</dbReference>
<proteinExistence type="predicted"/>
<dbReference type="Gene3D" id="3.30.300.20">
    <property type="match status" value="1"/>
</dbReference>
<dbReference type="PANTHER" id="PTHR39624">
    <property type="entry name" value="PROTEIN INVOLVED IN RIMO-MEDIATED BETA-METHYLTHIOLATION OF RIBOSOMAL PROTEIN S12 YCAO"/>
    <property type="match status" value="1"/>
</dbReference>
<dbReference type="InterPro" id="IPR015946">
    <property type="entry name" value="KH_dom-like_a/b"/>
</dbReference>
<accession>A0A077E8M1</accession>
<gene>
    <name evidence="1" type="ORF">BD94_0136</name>
</gene>
<dbReference type="STRING" id="1338011.BD94_0136"/>
<evidence type="ECO:0000313" key="1">
    <source>
        <dbReference type="EMBL" id="AIL43911.1"/>
    </source>
</evidence>
<dbReference type="KEGG" id="eao:BD94_0136"/>